<dbReference type="PANTHER" id="PTHR33231:SF1">
    <property type="entry name" value="30S RIBOSOMAL PROTEIN"/>
    <property type="match status" value="1"/>
</dbReference>
<dbReference type="OMA" id="KYFAMPP"/>
<name>A0A0D3HZG8_EMIH1</name>
<dbReference type="eggNOG" id="ENOG502QQ0F">
    <property type="taxonomic scope" value="Eukaryota"/>
</dbReference>
<keyword evidence="1" id="KW-0810">Translation regulation</keyword>
<dbReference type="HAMAP" id="MF_00839">
    <property type="entry name" value="HPF"/>
    <property type="match status" value="1"/>
</dbReference>
<dbReference type="InterPro" id="IPR003489">
    <property type="entry name" value="RHF/RaiA"/>
</dbReference>
<dbReference type="InterPro" id="IPR050574">
    <property type="entry name" value="HPF/YfiA_ribosome-assoc"/>
</dbReference>
<organism evidence="4 5">
    <name type="scientific">Emiliania huxleyi (strain CCMP1516)</name>
    <dbReference type="NCBI Taxonomy" id="280463"/>
    <lineage>
        <taxon>Eukaryota</taxon>
        <taxon>Haptista</taxon>
        <taxon>Haptophyta</taxon>
        <taxon>Prymnesiophyceae</taxon>
        <taxon>Isochrysidales</taxon>
        <taxon>Noelaerhabdaceae</taxon>
        <taxon>Emiliania</taxon>
    </lineage>
</organism>
<dbReference type="RefSeq" id="XP_005756832.1">
    <property type="nucleotide sequence ID" value="XM_005756775.1"/>
</dbReference>
<reference evidence="4" key="2">
    <citation type="submission" date="2024-10" db="UniProtKB">
        <authorList>
            <consortium name="EnsemblProtists"/>
        </authorList>
    </citation>
    <scope>IDENTIFICATION</scope>
</reference>
<accession>A0A0D3HZG8</accession>
<dbReference type="InterPro" id="IPR032528">
    <property type="entry name" value="Ribosom_S30AE_C"/>
</dbReference>
<dbReference type="GO" id="GO:0022627">
    <property type="term" value="C:cytosolic small ribosomal subunit"/>
    <property type="evidence" value="ECO:0007669"/>
    <property type="project" value="TreeGrafter"/>
</dbReference>
<dbReference type="PANTHER" id="PTHR33231">
    <property type="entry name" value="30S RIBOSOMAL PROTEIN"/>
    <property type="match status" value="1"/>
</dbReference>
<dbReference type="Pfam" id="PF02482">
    <property type="entry name" value="Ribosomal_S30AE"/>
    <property type="match status" value="1"/>
</dbReference>
<dbReference type="InterPro" id="IPR036567">
    <property type="entry name" value="RHF-like"/>
</dbReference>
<feature type="region of interest" description="Disordered" evidence="2">
    <location>
        <begin position="118"/>
        <end position="143"/>
    </location>
</feature>
<keyword evidence="5" id="KW-1185">Reference proteome</keyword>
<dbReference type="HOGENOM" id="CLU_071472_0_2_1"/>
<dbReference type="PaxDb" id="2903-EOD04403"/>
<evidence type="ECO:0000313" key="5">
    <source>
        <dbReference type="Proteomes" id="UP000013827"/>
    </source>
</evidence>
<dbReference type="KEGG" id="ehx:EMIHUDRAFT_439209"/>
<dbReference type="Gene3D" id="3.30.160.100">
    <property type="entry name" value="Ribosome hibernation promotion factor-like"/>
    <property type="match status" value="1"/>
</dbReference>
<dbReference type="InterPro" id="IPR038416">
    <property type="entry name" value="Ribosom_S30AE_C_sf"/>
</dbReference>
<dbReference type="STRING" id="2903.R1B4B9"/>
<evidence type="ECO:0000259" key="3">
    <source>
        <dbReference type="Pfam" id="PF16321"/>
    </source>
</evidence>
<evidence type="ECO:0000256" key="2">
    <source>
        <dbReference type="SAM" id="MobiDB-lite"/>
    </source>
</evidence>
<dbReference type="GO" id="GO:0043024">
    <property type="term" value="F:ribosomal small subunit binding"/>
    <property type="evidence" value="ECO:0007669"/>
    <property type="project" value="TreeGrafter"/>
</dbReference>
<dbReference type="EnsemblProtists" id="EOD04403">
    <property type="protein sequence ID" value="EOD04403"/>
    <property type="gene ID" value="EMIHUDRAFT_439209"/>
</dbReference>
<dbReference type="Proteomes" id="UP000013827">
    <property type="component" value="Unassembled WGS sequence"/>
</dbReference>
<evidence type="ECO:0000313" key="4">
    <source>
        <dbReference type="EnsemblProtists" id="EOD04403"/>
    </source>
</evidence>
<dbReference type="GeneID" id="17250571"/>
<protein>
    <recommendedName>
        <fullName evidence="3">Sigma 54 modulation/S30EA ribosomal protein C-terminal domain-containing protein</fullName>
    </recommendedName>
</protein>
<dbReference type="NCBIfam" id="TIGR00741">
    <property type="entry name" value="yfiA"/>
    <property type="match status" value="1"/>
</dbReference>
<dbReference type="SUPFAM" id="SSF69754">
    <property type="entry name" value="Ribosome binding protein Y (YfiA homologue)"/>
    <property type="match status" value="1"/>
</dbReference>
<reference evidence="5" key="1">
    <citation type="journal article" date="2013" name="Nature">
        <title>Pan genome of the phytoplankton Emiliania underpins its global distribution.</title>
        <authorList>
            <person name="Read B.A."/>
            <person name="Kegel J."/>
            <person name="Klute M.J."/>
            <person name="Kuo A."/>
            <person name="Lefebvre S.C."/>
            <person name="Maumus F."/>
            <person name="Mayer C."/>
            <person name="Miller J."/>
            <person name="Monier A."/>
            <person name="Salamov A."/>
            <person name="Young J."/>
            <person name="Aguilar M."/>
            <person name="Claverie J.M."/>
            <person name="Frickenhaus S."/>
            <person name="Gonzalez K."/>
            <person name="Herman E.K."/>
            <person name="Lin Y.C."/>
            <person name="Napier J."/>
            <person name="Ogata H."/>
            <person name="Sarno A.F."/>
            <person name="Shmutz J."/>
            <person name="Schroeder D."/>
            <person name="de Vargas C."/>
            <person name="Verret F."/>
            <person name="von Dassow P."/>
            <person name="Valentin K."/>
            <person name="Van de Peer Y."/>
            <person name="Wheeler G."/>
            <person name="Dacks J.B."/>
            <person name="Delwiche C.F."/>
            <person name="Dyhrman S.T."/>
            <person name="Glockner G."/>
            <person name="John U."/>
            <person name="Richards T."/>
            <person name="Worden A.Z."/>
            <person name="Zhang X."/>
            <person name="Grigoriev I.V."/>
            <person name="Allen A.E."/>
            <person name="Bidle K."/>
            <person name="Borodovsky M."/>
            <person name="Bowler C."/>
            <person name="Brownlee C."/>
            <person name="Cock J.M."/>
            <person name="Elias M."/>
            <person name="Gladyshev V.N."/>
            <person name="Groth M."/>
            <person name="Guda C."/>
            <person name="Hadaegh A."/>
            <person name="Iglesias-Rodriguez M.D."/>
            <person name="Jenkins J."/>
            <person name="Jones B.M."/>
            <person name="Lawson T."/>
            <person name="Leese F."/>
            <person name="Lindquist E."/>
            <person name="Lobanov A."/>
            <person name="Lomsadze A."/>
            <person name="Malik S.B."/>
            <person name="Marsh M.E."/>
            <person name="Mackinder L."/>
            <person name="Mock T."/>
            <person name="Mueller-Roeber B."/>
            <person name="Pagarete A."/>
            <person name="Parker M."/>
            <person name="Probert I."/>
            <person name="Quesneville H."/>
            <person name="Raines C."/>
            <person name="Rensing S.A."/>
            <person name="Riano-Pachon D.M."/>
            <person name="Richier S."/>
            <person name="Rokitta S."/>
            <person name="Shiraiwa Y."/>
            <person name="Soanes D.M."/>
            <person name="van der Giezen M."/>
            <person name="Wahlund T.M."/>
            <person name="Williams B."/>
            <person name="Wilson W."/>
            <person name="Wolfe G."/>
            <person name="Wurch L.L."/>
        </authorList>
    </citation>
    <scope>NUCLEOTIDE SEQUENCE</scope>
</reference>
<dbReference type="AlphaFoldDB" id="A0A0D3HZG8"/>
<evidence type="ECO:0000256" key="1">
    <source>
        <dbReference type="ARBA" id="ARBA00022845"/>
    </source>
</evidence>
<sequence length="250" mass="27588">MAFLLLTSSHSWLVSTKLDVKTSSKLPLTPALRDATDEKLGKQLDRYDKYLNSVSVNLKVEHRALHDREHVGKEAHIAEVTALCRDKQVIRVRHESEDMYASLDLLADQLSRKLRKYKERRGQRKQNQLGTAEAFGAEAEEDDEEAESLDAQFAAATATAEMADASDAAAASMSVAAAMPDSSNGVAAGSWEVVREKKFAMPPISVEEAVVCLEYIEHDFYAFRNAATGEVNVVYKRDEGGLGWISPSPE</sequence>
<dbReference type="Gene3D" id="3.30.505.50">
    <property type="entry name" value="Sigma 54 modulation/S30EA ribosomal protein, C-terminal domain"/>
    <property type="match status" value="1"/>
</dbReference>
<dbReference type="CDD" id="cd00552">
    <property type="entry name" value="RaiA"/>
    <property type="match status" value="1"/>
</dbReference>
<proteinExistence type="inferred from homology"/>
<dbReference type="InterPro" id="IPR034694">
    <property type="entry name" value="HPF_long/plastid"/>
</dbReference>
<dbReference type="Pfam" id="PF16321">
    <property type="entry name" value="Ribosom_S30AE_C"/>
    <property type="match status" value="1"/>
</dbReference>
<feature type="domain" description="Sigma 54 modulation/S30EA ribosomal protein C-terminal" evidence="3">
    <location>
        <begin position="192"/>
        <end position="243"/>
    </location>
</feature>
<dbReference type="GO" id="GO:0045900">
    <property type="term" value="P:negative regulation of translational elongation"/>
    <property type="evidence" value="ECO:0007669"/>
    <property type="project" value="TreeGrafter"/>
</dbReference>